<name>A0A5B7SYV0_9LACO</name>
<reference evidence="1 2" key="1">
    <citation type="submission" date="2019-05" db="EMBL/GenBank/DDBJ databases">
        <title>Genome Sequence of Lactobacillus futsaii Y97, a Potential Probiotic Strain Isolated from the Futsai of Taiwan.</title>
        <authorList>
            <person name="Du X."/>
        </authorList>
    </citation>
    <scope>NUCLEOTIDE SEQUENCE [LARGE SCALE GENOMIC DNA]</scope>
    <source>
        <strain evidence="1 2">Y97</strain>
    </source>
</reference>
<dbReference type="EMBL" id="CP040736">
    <property type="protein sequence ID" value="QCX25066.1"/>
    <property type="molecule type" value="Genomic_DNA"/>
</dbReference>
<protein>
    <submittedName>
        <fullName evidence="1">Uncharacterized protein</fullName>
    </submittedName>
</protein>
<evidence type="ECO:0000313" key="2">
    <source>
        <dbReference type="Proteomes" id="UP000310673"/>
    </source>
</evidence>
<dbReference type="RefSeq" id="WP_057815920.1">
    <property type="nucleotide sequence ID" value="NZ_CP040736.1"/>
</dbReference>
<dbReference type="AlphaFoldDB" id="A0A5B7SYV0"/>
<accession>A0A5B7SYV0</accession>
<dbReference type="KEGG" id="lft:FG051_08050"/>
<dbReference type="Proteomes" id="UP000310673">
    <property type="component" value="Chromosome"/>
</dbReference>
<evidence type="ECO:0000313" key="1">
    <source>
        <dbReference type="EMBL" id="QCX25066.1"/>
    </source>
</evidence>
<gene>
    <name evidence="1" type="ORF">FG051_08050</name>
</gene>
<sequence>MVTKLSNPERLIINQLIDNGLFTSNPNHPTQEMINAVNVLKRPRGQQRINSYINSLIGVYPENVQENLLLMIGSDYESSENVHVLLATLKAVINLPELQANQIDRSVLAQTIIRQVHSEVVDLDEKEIRRIITELFVDRFKLFTLDYPELIQSEQNQEITEYWNISSDFNLVAQAIINQMTTSNVITLNDEQRVNRALLLQRFISSKKSPQLWQTLLDKKEKIAEQWANLDRFDIEIGDNYALLLDKKRQQVKSKPAVVAIAVAQAIHTGISEVDLNEVIKEKIIEVFPNNNIGLSLVKESLIDFGLINVHDGFIFPTSIIQRFAISKEKRSTYDE</sequence>
<dbReference type="STRING" id="1423818.FC88_GL001759"/>
<proteinExistence type="predicted"/>
<organism evidence="1 2">
    <name type="scientific">Companilactobacillus futsaii</name>
    <dbReference type="NCBI Taxonomy" id="938155"/>
    <lineage>
        <taxon>Bacteria</taxon>
        <taxon>Bacillati</taxon>
        <taxon>Bacillota</taxon>
        <taxon>Bacilli</taxon>
        <taxon>Lactobacillales</taxon>
        <taxon>Lactobacillaceae</taxon>
        <taxon>Companilactobacillus</taxon>
    </lineage>
</organism>